<feature type="domain" description="JmjC" evidence="1">
    <location>
        <begin position="105"/>
        <end position="275"/>
    </location>
</feature>
<dbReference type="SUPFAM" id="SSF51197">
    <property type="entry name" value="Clavaminate synthase-like"/>
    <property type="match status" value="1"/>
</dbReference>
<dbReference type="PANTHER" id="PTHR12461">
    <property type="entry name" value="HYPOXIA-INDUCIBLE FACTOR 1 ALPHA INHIBITOR-RELATED"/>
    <property type="match status" value="1"/>
</dbReference>
<accession>A0A0D0GP07</accession>
<evidence type="ECO:0000313" key="3">
    <source>
        <dbReference type="Proteomes" id="UP000032049"/>
    </source>
</evidence>
<organism evidence="2 3">
    <name type="scientific">Pedobacter lusitanus</name>
    <dbReference type="NCBI Taxonomy" id="1503925"/>
    <lineage>
        <taxon>Bacteria</taxon>
        <taxon>Pseudomonadati</taxon>
        <taxon>Bacteroidota</taxon>
        <taxon>Sphingobacteriia</taxon>
        <taxon>Sphingobacteriales</taxon>
        <taxon>Sphingobacteriaceae</taxon>
        <taxon>Pedobacter</taxon>
    </lineage>
</organism>
<dbReference type="InterPro" id="IPR041667">
    <property type="entry name" value="Cupin_8"/>
</dbReference>
<dbReference type="PANTHER" id="PTHR12461:SF105">
    <property type="entry name" value="HYPOXIA-INDUCIBLE FACTOR 1-ALPHA INHIBITOR"/>
    <property type="match status" value="1"/>
</dbReference>
<dbReference type="RefSeq" id="WP_041880005.1">
    <property type="nucleotide sequence ID" value="NZ_CP157278.1"/>
</dbReference>
<reference evidence="2 3" key="1">
    <citation type="submission" date="2015-01" db="EMBL/GenBank/DDBJ databases">
        <title>Draft genome sequence of Pedobacter sp. NL19 isolated from sludge of an effluent treatment pond in an abandoned uranium mine.</title>
        <authorList>
            <person name="Santos T."/>
            <person name="Caetano T."/>
            <person name="Covas C."/>
            <person name="Cruz A."/>
            <person name="Mendo S."/>
        </authorList>
    </citation>
    <scope>NUCLEOTIDE SEQUENCE [LARGE SCALE GENOMIC DNA]</scope>
    <source>
        <strain evidence="2 3">NL19</strain>
    </source>
</reference>
<sequence length="304" mass="36209">MEPMTIDRIHRPTEEEFRTKYLNLGKPVLITGVNEDLPQFKWNFDFLSKELGTSKINVYDWGETGPTIQDDFLIKKMELAKALALCCEVDKTENQRFSICQLALDFLPELYDSYMTPEFLKNSDKLDNLSWFFKERRRIAMFISFFRGMHWHNGRHAIAQQVTGSKRFVLYDPKDTPYLYPKTFLESPLSWFDERESVFCSQMPFEDGIENIDHDKFPMFKKAVPYEIELKAGEILFIPSHWWHYTHACEPCVLITEFWDASLKDWGFPIAYRSLFMKPYRKFLYSKVVKLKKFNRKEVNQDVS</sequence>
<evidence type="ECO:0000313" key="2">
    <source>
        <dbReference type="EMBL" id="KIO77845.1"/>
    </source>
</evidence>
<dbReference type="STRING" id="1503925.TH53_06820"/>
<protein>
    <submittedName>
        <fullName evidence="2">Contig28, whole genome shotgun sequence</fullName>
    </submittedName>
</protein>
<proteinExistence type="predicted"/>
<name>A0A0D0GP07_9SPHI</name>
<dbReference type="Pfam" id="PF13621">
    <property type="entry name" value="Cupin_8"/>
    <property type="match status" value="1"/>
</dbReference>
<keyword evidence="3" id="KW-1185">Reference proteome</keyword>
<dbReference type="EMBL" id="JXRA01000028">
    <property type="protein sequence ID" value="KIO77845.1"/>
    <property type="molecule type" value="Genomic_DNA"/>
</dbReference>
<dbReference type="AlphaFoldDB" id="A0A0D0GP07"/>
<dbReference type="PROSITE" id="PS51184">
    <property type="entry name" value="JMJC"/>
    <property type="match status" value="1"/>
</dbReference>
<dbReference type="Proteomes" id="UP000032049">
    <property type="component" value="Unassembled WGS sequence"/>
</dbReference>
<evidence type="ECO:0000259" key="1">
    <source>
        <dbReference type="PROSITE" id="PS51184"/>
    </source>
</evidence>
<comment type="caution">
    <text evidence="2">The sequence shown here is derived from an EMBL/GenBank/DDBJ whole genome shotgun (WGS) entry which is preliminary data.</text>
</comment>
<gene>
    <name evidence="2" type="ORF">TH53_06820</name>
</gene>
<dbReference type="Gene3D" id="2.60.120.650">
    <property type="entry name" value="Cupin"/>
    <property type="match status" value="1"/>
</dbReference>
<dbReference type="OrthoDB" id="2942327at2"/>
<dbReference type="InterPro" id="IPR003347">
    <property type="entry name" value="JmjC_dom"/>
</dbReference>